<name>S3DFK2_GLAL2</name>
<evidence type="ECO:0000256" key="1">
    <source>
        <dbReference type="SAM" id="MobiDB-lite"/>
    </source>
</evidence>
<organism evidence="2 3">
    <name type="scientific">Glarea lozoyensis (strain ATCC 20868 / MF5171)</name>
    <dbReference type="NCBI Taxonomy" id="1116229"/>
    <lineage>
        <taxon>Eukaryota</taxon>
        <taxon>Fungi</taxon>
        <taxon>Dikarya</taxon>
        <taxon>Ascomycota</taxon>
        <taxon>Pezizomycotina</taxon>
        <taxon>Leotiomycetes</taxon>
        <taxon>Helotiales</taxon>
        <taxon>Helotiaceae</taxon>
        <taxon>Glarea</taxon>
    </lineage>
</organism>
<keyword evidence="3" id="KW-1185">Reference proteome</keyword>
<dbReference type="KEGG" id="glz:GLAREA_08698"/>
<feature type="region of interest" description="Disordered" evidence="1">
    <location>
        <begin position="47"/>
        <end position="117"/>
    </location>
</feature>
<feature type="compositionally biased region" description="Basic residues" evidence="1">
    <location>
        <begin position="84"/>
        <end position="96"/>
    </location>
</feature>
<accession>S3DFK2</accession>
<feature type="region of interest" description="Disordered" evidence="1">
    <location>
        <begin position="1"/>
        <end position="20"/>
    </location>
</feature>
<dbReference type="Proteomes" id="UP000016922">
    <property type="component" value="Unassembled WGS sequence"/>
</dbReference>
<feature type="compositionally biased region" description="Basic and acidic residues" evidence="1">
    <location>
        <begin position="148"/>
        <end position="167"/>
    </location>
</feature>
<feature type="compositionally biased region" description="Basic residues" evidence="1">
    <location>
        <begin position="194"/>
        <end position="205"/>
    </location>
</feature>
<feature type="compositionally biased region" description="Basic and acidic residues" evidence="1">
    <location>
        <begin position="97"/>
        <end position="108"/>
    </location>
</feature>
<protein>
    <submittedName>
        <fullName evidence="2">Uncharacterized protein</fullName>
    </submittedName>
</protein>
<sequence>MADGSQKPKPKSRLSNENKAAIKRASKSFLTKFGPVIFAGVAAAVKHHLDDDEERKEEAGPSKARSQIDDKASDRTTDSELRREVRHLKRALRRKERQFLHHGSDKRSSKTPSLSSMRVNIPTVVIQDHDNDHRGVPPTVRGLEQEGSFERKTPQNDYYQHPEDQFSTAEHSEKVGDDDGLVASRDLDATSIGPRHHSHHRHQHLVHSPNLRHSSVPIHMPSKDREEELCDKAIEASKVSALTGAIEALAISDRHGKWWDNGMSAKGKRTATAVAAGFRTSWARGENTELADGWETIANVGRGLLITRIVHGSSSRIDEHWRDERRGRRRRRDSF</sequence>
<dbReference type="GeneID" id="19467746"/>
<reference evidence="2 3" key="1">
    <citation type="journal article" date="2013" name="BMC Genomics">
        <title>Genomics-driven discovery of the pneumocandin biosynthetic gene cluster in the fungus Glarea lozoyensis.</title>
        <authorList>
            <person name="Chen L."/>
            <person name="Yue Q."/>
            <person name="Zhang X."/>
            <person name="Xiang M."/>
            <person name="Wang C."/>
            <person name="Li S."/>
            <person name="Che Y."/>
            <person name="Ortiz-Lopez F.J."/>
            <person name="Bills G.F."/>
            <person name="Liu X."/>
            <person name="An Z."/>
        </authorList>
    </citation>
    <scope>NUCLEOTIDE SEQUENCE [LARGE SCALE GENOMIC DNA]</scope>
    <source>
        <strain evidence="3">ATCC 20868 / MF5171</strain>
    </source>
</reference>
<evidence type="ECO:0000313" key="2">
    <source>
        <dbReference type="EMBL" id="EPE36535.1"/>
    </source>
</evidence>
<feature type="compositionally biased region" description="Basic and acidic residues" evidence="1">
    <location>
        <begin position="56"/>
        <end position="83"/>
    </location>
</feature>
<gene>
    <name evidence="2" type="ORF">GLAREA_08698</name>
</gene>
<feature type="region of interest" description="Disordered" evidence="1">
    <location>
        <begin position="192"/>
        <end position="217"/>
    </location>
</feature>
<dbReference type="OrthoDB" id="3557310at2759"/>
<dbReference type="AlphaFoldDB" id="S3DFK2"/>
<proteinExistence type="predicted"/>
<dbReference type="RefSeq" id="XP_008075850.1">
    <property type="nucleotide sequence ID" value="XM_008077659.1"/>
</dbReference>
<evidence type="ECO:0000313" key="3">
    <source>
        <dbReference type="Proteomes" id="UP000016922"/>
    </source>
</evidence>
<feature type="region of interest" description="Disordered" evidence="1">
    <location>
        <begin position="139"/>
        <end position="167"/>
    </location>
</feature>
<dbReference type="EMBL" id="KE145352">
    <property type="protein sequence ID" value="EPE36535.1"/>
    <property type="molecule type" value="Genomic_DNA"/>
</dbReference>
<dbReference type="HOGENOM" id="CLU_829123_0_0_1"/>